<feature type="region of interest" description="Disordered" evidence="1">
    <location>
        <begin position="1122"/>
        <end position="1306"/>
    </location>
</feature>
<feature type="compositionally biased region" description="Basic and acidic residues" evidence="1">
    <location>
        <begin position="2317"/>
        <end position="2328"/>
    </location>
</feature>
<feature type="compositionally biased region" description="Polar residues" evidence="1">
    <location>
        <begin position="885"/>
        <end position="909"/>
    </location>
</feature>
<feature type="region of interest" description="Disordered" evidence="1">
    <location>
        <begin position="530"/>
        <end position="571"/>
    </location>
</feature>
<feature type="compositionally biased region" description="Basic and acidic residues" evidence="1">
    <location>
        <begin position="1343"/>
        <end position="1354"/>
    </location>
</feature>
<feature type="compositionally biased region" description="Polar residues" evidence="1">
    <location>
        <begin position="2266"/>
        <end position="2282"/>
    </location>
</feature>
<feature type="compositionally biased region" description="Basic and acidic residues" evidence="1">
    <location>
        <begin position="2072"/>
        <end position="2084"/>
    </location>
</feature>
<feature type="region of interest" description="Disordered" evidence="1">
    <location>
        <begin position="408"/>
        <end position="449"/>
    </location>
</feature>
<feature type="compositionally biased region" description="Basic and acidic residues" evidence="1">
    <location>
        <begin position="1608"/>
        <end position="1622"/>
    </location>
</feature>
<organism evidence="2 3">
    <name type="scientific">Eimeria mitis</name>
    <dbReference type="NCBI Taxonomy" id="44415"/>
    <lineage>
        <taxon>Eukaryota</taxon>
        <taxon>Sar</taxon>
        <taxon>Alveolata</taxon>
        <taxon>Apicomplexa</taxon>
        <taxon>Conoidasida</taxon>
        <taxon>Coccidia</taxon>
        <taxon>Eucoccidiorida</taxon>
        <taxon>Eimeriorina</taxon>
        <taxon>Eimeriidae</taxon>
        <taxon>Eimeria</taxon>
    </lineage>
</organism>
<feature type="compositionally biased region" description="Basic and acidic residues" evidence="1">
    <location>
        <begin position="206"/>
        <end position="219"/>
    </location>
</feature>
<dbReference type="EMBL" id="HG680236">
    <property type="protein sequence ID" value="CDJ27797.1"/>
    <property type="molecule type" value="Genomic_DNA"/>
</dbReference>
<feature type="compositionally biased region" description="Low complexity" evidence="1">
    <location>
        <begin position="768"/>
        <end position="782"/>
    </location>
</feature>
<feature type="compositionally biased region" description="Polar residues" evidence="1">
    <location>
        <begin position="2127"/>
        <end position="2137"/>
    </location>
</feature>
<protein>
    <submittedName>
        <fullName evidence="2">Proteophosphoglycan 5, related</fullName>
    </submittedName>
</protein>
<feature type="compositionally biased region" description="Polar residues" evidence="1">
    <location>
        <begin position="1594"/>
        <end position="1603"/>
    </location>
</feature>
<dbReference type="GeneID" id="25378282"/>
<feature type="region of interest" description="Disordered" evidence="1">
    <location>
        <begin position="1415"/>
        <end position="1460"/>
    </location>
</feature>
<evidence type="ECO:0000313" key="3">
    <source>
        <dbReference type="Proteomes" id="UP000030744"/>
    </source>
</evidence>
<name>U6JUQ7_9EIME</name>
<feature type="region of interest" description="Disordered" evidence="1">
    <location>
        <begin position="50"/>
        <end position="83"/>
    </location>
</feature>
<feature type="compositionally biased region" description="Polar residues" evidence="1">
    <location>
        <begin position="2172"/>
        <end position="2182"/>
    </location>
</feature>
<reference evidence="2" key="2">
    <citation type="submission" date="2013-10" db="EMBL/GenBank/DDBJ databases">
        <authorList>
            <person name="Aslett M."/>
        </authorList>
    </citation>
    <scope>NUCLEOTIDE SEQUENCE [LARGE SCALE GENOMIC DNA]</scope>
    <source>
        <strain evidence="2">Houghton</strain>
    </source>
</reference>
<feature type="compositionally biased region" description="Basic and acidic residues" evidence="1">
    <location>
        <begin position="860"/>
        <end position="884"/>
    </location>
</feature>
<feature type="compositionally biased region" description="Basic and acidic residues" evidence="1">
    <location>
        <begin position="535"/>
        <end position="558"/>
    </location>
</feature>
<feature type="compositionally biased region" description="Low complexity" evidence="1">
    <location>
        <begin position="1908"/>
        <end position="1917"/>
    </location>
</feature>
<feature type="region of interest" description="Disordered" evidence="1">
    <location>
        <begin position="182"/>
        <end position="248"/>
    </location>
</feature>
<dbReference type="OrthoDB" id="10636235at2759"/>
<dbReference type="RefSeq" id="XP_013350375.1">
    <property type="nucleotide sequence ID" value="XM_013494921.1"/>
</dbReference>
<dbReference type="Proteomes" id="UP000030744">
    <property type="component" value="Unassembled WGS sequence"/>
</dbReference>
<accession>U6JUQ7</accession>
<feature type="compositionally biased region" description="Polar residues" evidence="1">
    <location>
        <begin position="1098"/>
        <end position="1109"/>
    </location>
</feature>
<feature type="compositionally biased region" description="Basic and acidic residues" evidence="1">
    <location>
        <begin position="1212"/>
        <end position="1228"/>
    </location>
</feature>
<dbReference type="VEuPathDB" id="ToxoDB:EMH_0034890"/>
<sequence>MNFSGLRNFSPGAIDIINPSRRSAGTGSDCLSLNSEEYLSACSDLFSSPAPSEGKDVSFFTGTASPQSDSSSASIEPPYHESLSSDFRLHATSFRVAKDDEDRQRSAPEGAVGTPIITAFASVRSLSLPLLGPRVATTTSPLPAGAPLASFRWICRSPSNNEGESDQQPLHVQMKALASQASLDHHGNVSSGRLTPHTPHAMSRSSSKEEISQAQEEHGPGFPFASSSHDGPRAAQNPGGEEEQWGSQPPCELDIVRLKTLVSLVGNLATPYGPADTPEPPSVGIIPEDRGEEAIDADQQNDLQAETGIDREHSQSKSFHSRTNAAEVLGPADNERRSRSWTARNARNSFDQLPRSSSSAQHLPVRLVSCPQEAGSFRPLAGSRESSEGEEGKIKALAQESCGGALFPSRRSDIDSASPNTVGEDQDVGTPRRTDSIGNNSCVSNGDGISEPSSIHSDGSYRCSCSSSWSSSSCSSSCSSSSSNNSSCICSQRSSSVDSRCRICTDNETPITLHECGDARLGDLDGRLSDASSARCHDSREASRENSDCRSNTEEESKSFTSDGQTPAGGERDIEAGHAVAEPKQEEVLMRQGSTHDAETLHLPEHCFPGAPSDPSADGQLPVAQAVCPSCPEACMESSQNLGDGVGEPASANCSIGDAHGAGQALAEASQQAVAEIADETVDGTSHPEEELQAAAADSDPECGEERERNGLAVEHTLDHSLVSIADALHTGLVPSEQQRDGPELTACSPPVEEQEKQEPHVVPLPPSSSSATDLSLSSCSPTEASYLPTRFSCTGNATTEQEKKPMSEVCSGSEARRSSEDPQERQTIHGASLAIVPEAGASSSTRLGSGLDAAAAKQSHQDASEEPRREATEPKREVSRGSEGRTSCADTQESHAKQCSSTERAQEAGTSLWSSFWSALTPVEDTSRVFQDAADVAVGATEEPKREGSRGSQGISSCEDREARPAGPEASADSVQGGGLCSLGLVGEAAATDDSFEDPSNHSEEEAEESCVEELPGNEGRNASGVTQEKQTNQQGSPESAQGRDESCSLVAIRQAVAADDRFQDASNDSEKEAEASKGDVSLDSVGGNSFGDMQERQPSQPTSAYSSLNVDSSFCISFGSVRESSEASESSQNPSNGLVGDNEEPPRELPLCSEDRSSKGDMQERDAKQEATTDIVEGVDVSCSLGSVDEAAGAGNGFQDASSGFEDEAEGPKRETSHVSEGRSSPEDAQGCHAKPEALPITMEGAGVSDSVVDSAVEDESFLDATAVNGGEDTVAKREVSRDSEGRRSCGDAHERHSSQEGLLPAVQGTGIFFGLSSIRDAAVAEESFQDASDGSEGEAEELRRDASRGSDGRSSSVATEELQARQTAAADCVQGGAPSSCRGVDSLREAVVVDESFQDAGVDSVREAVVVDESFQDASNSPDGGKKEPSRGVSRGSDGGSSCGGREERQASEDAPPVIVISSASVGDAAVADESFQDAQNGSVEVMEEPKLEVLGGMPYGDRQERQASSGGLPASDDGARASLCSSLDSDREAPVTDESFQDVSNGSAEGAEKSKREASPVSEGRSSSGNVQERQERQAKSADTAPGVGTSFQDAQNGSVEVMEEPKLEVLGGDRQERQASSGGLPASDDGARASLCSSLDSDREAPVTDESFQDVSNGSEEGAEKSKREASPVSEGRSSSGNVHEREERQAAPPDTAQGVGTSLCSSLGSGSEAAVTDESFQDASNGFEGEAEEPRGEASRGGDNRSSSGDKEEPQEQQCPQPVSTAILDGASFSFGPVREAAVDDKCSQPGSNGSVQVEKEPQLEISGGSECSNPYADRKERQTSNGDLSIDVERADTSFSSSVGSARDALDASKSSQDGSNVFGEETERPKREISHISEGRSSFGHMQGPSLHSDRGAGPSLCSSLSSVRESVETSKSFQDASNGSGGESAEPDREVSRGSEGRRSCEDTQRPQAEQSAAPVHVQGAAEAPYSSFVSCIDAAATKQSHQSASEEAGREATEPKREVSRGSEDRNSCGDTQERNSKKGPSTERAQEAGGSLWSSFWSAFTPVEDTGRAFQDAVDVAIRDTEEPKREGSRGSQGISSCEDREARPAGPEASADSVQGGGVRSVDSVCEATAAESNFQDPSNGSEEEIEGPKREMSLVSEGRSSSGDTGERPARQRASPDSGQETGASCSLGLARDATAADESFQDASNGSEGEVEERMREASRSSEGRSSSGDTEVNPARQQASPDSGQEAGASCSLGLAREATVADESFQDASNGSEEDQQASPDSGQEAGASCSLGLAREAAAADESFQDASNGSEGEVEERMREASRNSEGRSSSGDTGERPARQQAPADSGQEAGASCSLGLAREAAAGDESFQDASNGSEREAEDPSGEFARGSEGRSTTEQEIVENQWSHQVLEKATRLPVGGSAPHLGREIIPVENRSGR</sequence>
<evidence type="ECO:0000256" key="1">
    <source>
        <dbReference type="SAM" id="MobiDB-lite"/>
    </source>
</evidence>
<feature type="compositionally biased region" description="Polar residues" evidence="1">
    <location>
        <begin position="2401"/>
        <end position="2411"/>
    </location>
</feature>
<feature type="region of interest" description="Disordered" evidence="1">
    <location>
        <begin position="1989"/>
        <end position="2045"/>
    </location>
</feature>
<feature type="compositionally biased region" description="Basic and acidic residues" evidence="1">
    <location>
        <begin position="2001"/>
        <end position="2041"/>
    </location>
</feature>
<evidence type="ECO:0000313" key="2">
    <source>
        <dbReference type="EMBL" id="CDJ27797.1"/>
    </source>
</evidence>
<feature type="compositionally biased region" description="Basic and acidic residues" evidence="1">
    <location>
        <begin position="1738"/>
        <end position="1760"/>
    </location>
</feature>
<reference evidence="2" key="1">
    <citation type="submission" date="2013-10" db="EMBL/GenBank/DDBJ databases">
        <title>Genomic analysis of the causative agents of coccidiosis in chickens.</title>
        <authorList>
            <person name="Reid A.J."/>
            <person name="Blake D."/>
            <person name="Billington K."/>
            <person name="Browne H."/>
            <person name="Dunn M."/>
            <person name="Hung S."/>
            <person name="Kawahara F."/>
            <person name="Miranda-Saavedra D."/>
            <person name="Mourier T."/>
            <person name="Nagra H."/>
            <person name="Otto T.D."/>
            <person name="Rawlings N."/>
            <person name="Sanchez A."/>
            <person name="Sanders M."/>
            <person name="Subramaniam C."/>
            <person name="Tay Y."/>
            <person name="Dear P."/>
            <person name="Doerig C."/>
            <person name="Gruber A."/>
            <person name="Parkinson J."/>
            <person name="Shirley M."/>
            <person name="Wan K.L."/>
            <person name="Berriman M."/>
            <person name="Tomley F."/>
            <person name="Pain A."/>
        </authorList>
    </citation>
    <scope>NUCLEOTIDE SEQUENCE [LARGE SCALE GENOMIC DNA]</scope>
    <source>
        <strain evidence="2">Houghton</strain>
    </source>
</reference>
<feature type="compositionally biased region" description="Polar residues" evidence="1">
    <location>
        <begin position="1025"/>
        <end position="1041"/>
    </location>
</feature>
<feature type="compositionally biased region" description="Basic and acidic residues" evidence="1">
    <location>
        <begin position="1276"/>
        <end position="1301"/>
    </location>
</feature>
<feature type="compositionally biased region" description="Low complexity" evidence="1">
    <location>
        <begin position="65"/>
        <end position="74"/>
    </location>
</feature>
<feature type="region of interest" description="Disordered" evidence="1">
    <location>
        <begin position="935"/>
        <end position="1109"/>
    </location>
</feature>
<feature type="region of interest" description="Disordered" evidence="1">
    <location>
        <begin position="310"/>
        <end position="340"/>
    </location>
</feature>
<proteinExistence type="predicted"/>
<keyword evidence="3" id="KW-1185">Reference proteome</keyword>
<gene>
    <name evidence="2" type="ORF">EMH_0034890</name>
</gene>
<feature type="compositionally biased region" description="Basic and acidic residues" evidence="1">
    <location>
        <begin position="1060"/>
        <end position="1079"/>
    </location>
</feature>
<feature type="compositionally biased region" description="Basic and acidic residues" evidence="1">
    <location>
        <begin position="2210"/>
        <end position="2221"/>
    </location>
</feature>
<feature type="compositionally biased region" description="Basic and acidic residues" evidence="1">
    <location>
        <begin position="1155"/>
        <end position="1173"/>
    </location>
</feature>
<feature type="region of interest" description="Disordered" evidence="1">
    <location>
        <begin position="2069"/>
        <end position="2442"/>
    </location>
</feature>
<feature type="region of interest" description="Disordered" evidence="1">
    <location>
        <begin position="734"/>
        <end position="909"/>
    </location>
</feature>
<feature type="compositionally biased region" description="Low complexity" evidence="1">
    <location>
        <begin position="1708"/>
        <end position="1717"/>
    </location>
</feature>
<feature type="compositionally biased region" description="Basic and acidic residues" evidence="1">
    <location>
        <begin position="1873"/>
        <end position="1886"/>
    </location>
</feature>
<feature type="region of interest" description="Disordered" evidence="1">
    <location>
        <begin position="1329"/>
        <end position="1385"/>
    </location>
</feature>
<feature type="compositionally biased region" description="Low complexity" evidence="1">
    <location>
        <begin position="1246"/>
        <end position="1257"/>
    </location>
</feature>
<feature type="region of interest" description="Disordered" evidence="1">
    <location>
        <begin position="683"/>
        <end position="708"/>
    </location>
</feature>
<feature type="compositionally biased region" description="Basic and acidic residues" evidence="1">
    <location>
        <begin position="815"/>
        <end position="828"/>
    </location>
</feature>
<feature type="compositionally biased region" description="Basic and acidic residues" evidence="1">
    <location>
        <begin position="1939"/>
        <end position="1958"/>
    </location>
</feature>
<feature type="region of interest" description="Disordered" evidence="1">
    <location>
        <begin position="1474"/>
        <end position="1973"/>
    </location>
</feature>